<dbReference type="Gene3D" id="3.30.200.20">
    <property type="entry name" value="Phosphorylase Kinase, domain 1"/>
    <property type="match status" value="1"/>
</dbReference>
<feature type="domain" description="Protein kinase" evidence="2">
    <location>
        <begin position="19"/>
        <end position="268"/>
    </location>
</feature>
<dbReference type="PROSITE" id="PS00108">
    <property type="entry name" value="PROTEIN_KINASE_ST"/>
    <property type="match status" value="1"/>
</dbReference>
<dbReference type="Gene3D" id="3.40.190.10">
    <property type="entry name" value="Periplasmic binding protein-like II"/>
    <property type="match status" value="1"/>
</dbReference>
<dbReference type="SUPFAM" id="SSF53850">
    <property type="entry name" value="Periplasmic binding protein-like II"/>
    <property type="match status" value="1"/>
</dbReference>
<dbReference type="Gene3D" id="3.10.105.10">
    <property type="entry name" value="Dipeptide-binding Protein, Domain 3"/>
    <property type="match status" value="1"/>
</dbReference>
<dbReference type="InterPro" id="IPR011009">
    <property type="entry name" value="Kinase-like_dom_sf"/>
</dbReference>
<dbReference type="CDD" id="cd00995">
    <property type="entry name" value="PBP2_NikA_DppA_OppA_like"/>
    <property type="match status" value="1"/>
</dbReference>
<dbReference type="GO" id="GO:0005524">
    <property type="term" value="F:ATP binding"/>
    <property type="evidence" value="ECO:0007669"/>
    <property type="project" value="InterPro"/>
</dbReference>
<sequence length="947" mass="98260">MTAAVTPLREGDPSRLGSYRLTGLLGEGGQGAVYLGEDGEGRRVAVKLLHARFSGDPKARARFAAEVATAKRVSAFCTARVLDSDVEGDRPYIVSEYIEGPSLSEVLAADGPLRGAELDRLAIGTMTALAAIHQAGVVHRDFKPANVLLAPDGPRVIDFGIARALDATGTMSSTAVGTPAYMAPEQISGAQVGPAADVFAWGATMVYAACGRPAFGQDSIPAVMHRILNLPPDLGDLGEPLREVVADCLSKDPALRPASPHVLAHLLALAGSPPQPGAGQPEGDGGDAPETAILTRGAAAAATETARLRAPAAPSPPGAAPPPGPQAGRPVPAPGLPPVPGTPWPNQATGPNQATAPGGHGAPTWPGGPSLPGSGTWPGGPGGGPGGTGPGGGTGNGPGGPGRPGIGVLASAGGAALVALVLVGTVLVVQLNRDNGDPDPRTTGRIGGTFRMAALSPASRELDPAHARDRTGRLIVKQLFTGLVEIDSRGAVRNRLAADVHPNPSCTQWKIGLKRGTTFSDGAPVDAEAFARGWARSATVKDGPAAYLMNDIAGYREVASGKADELSGVTVVSGGQLSVQLTSPNCEFPARLAEPVFMPVPQLAGDADNAAYNSRPIGNGPFTLDQYQENRRVTLVRNDSWAFGKTKLDRVVVELGDDPARGRASYAGGLVDWHVLTSDDVSTAPRNERVTRLGPYTRMLVPVMARGPMKSKGAREAVSLALDREKLSRLFGDVHAPARGIVSASIPGFGERGRCASCDGPDPEKAKAVARQAGLEPGTEVKLHFTGSPINQRIAEAVRTELERTLALKIEMSVTPPARFPEFRDALASKDASGLAVFAYGPDYPGAYTMLWPLLGSENVATDDNGRYNLSGWKNREFDTLISNAVKTSGEAGRNRLFGEAEKLALDDLALIPLLEEGYTAVAKTDKYVRLEMDYDGDPTVATAALK</sequence>
<dbReference type="Proteomes" id="UP000316706">
    <property type="component" value="Unassembled WGS sequence"/>
</dbReference>
<feature type="region of interest" description="Disordered" evidence="1">
    <location>
        <begin position="270"/>
        <end position="402"/>
    </location>
</feature>
<organism evidence="3 4">
    <name type="scientific">Actinomadura hallensis</name>
    <dbReference type="NCBI Taxonomy" id="337895"/>
    <lineage>
        <taxon>Bacteria</taxon>
        <taxon>Bacillati</taxon>
        <taxon>Actinomycetota</taxon>
        <taxon>Actinomycetes</taxon>
        <taxon>Streptosporangiales</taxon>
        <taxon>Thermomonosporaceae</taxon>
        <taxon>Actinomadura</taxon>
    </lineage>
</organism>
<dbReference type="InterPro" id="IPR039424">
    <property type="entry name" value="SBP_5"/>
</dbReference>
<dbReference type="GO" id="GO:1904680">
    <property type="term" value="F:peptide transmembrane transporter activity"/>
    <property type="evidence" value="ECO:0007669"/>
    <property type="project" value="TreeGrafter"/>
</dbReference>
<proteinExistence type="predicted"/>
<dbReference type="EMBL" id="VFPO01000001">
    <property type="protein sequence ID" value="TQM68230.1"/>
    <property type="molecule type" value="Genomic_DNA"/>
</dbReference>
<feature type="compositionally biased region" description="Gly residues" evidence="1">
    <location>
        <begin position="376"/>
        <end position="402"/>
    </location>
</feature>
<protein>
    <submittedName>
        <fullName evidence="3">ABC-type oligopeptide transport system substrate-binding subunit</fullName>
    </submittedName>
</protein>
<dbReference type="GO" id="GO:0015833">
    <property type="term" value="P:peptide transport"/>
    <property type="evidence" value="ECO:0007669"/>
    <property type="project" value="TreeGrafter"/>
</dbReference>
<feature type="compositionally biased region" description="Polar residues" evidence="1">
    <location>
        <begin position="346"/>
        <end position="355"/>
    </location>
</feature>
<comment type="caution">
    <text evidence="3">The sequence shown here is derived from an EMBL/GenBank/DDBJ whole genome shotgun (WGS) entry which is preliminary data.</text>
</comment>
<dbReference type="Pfam" id="PF00069">
    <property type="entry name" value="Pkinase"/>
    <property type="match status" value="1"/>
</dbReference>
<dbReference type="InterPro" id="IPR008271">
    <property type="entry name" value="Ser/Thr_kinase_AS"/>
</dbReference>
<evidence type="ECO:0000313" key="4">
    <source>
        <dbReference type="Proteomes" id="UP000316706"/>
    </source>
</evidence>
<dbReference type="Gene3D" id="1.10.510.10">
    <property type="entry name" value="Transferase(Phosphotransferase) domain 1"/>
    <property type="match status" value="1"/>
</dbReference>
<dbReference type="PROSITE" id="PS50011">
    <property type="entry name" value="PROTEIN_KINASE_DOM"/>
    <property type="match status" value="1"/>
</dbReference>
<feature type="compositionally biased region" description="Low complexity" evidence="1">
    <location>
        <begin position="288"/>
        <end position="312"/>
    </location>
</feature>
<accession>A0A543ICG0</accession>
<feature type="compositionally biased region" description="Pro residues" evidence="1">
    <location>
        <begin position="313"/>
        <end position="343"/>
    </location>
</feature>
<name>A0A543ICG0_9ACTN</name>
<feature type="compositionally biased region" description="Low complexity" evidence="1">
    <location>
        <begin position="363"/>
        <end position="375"/>
    </location>
</feature>
<gene>
    <name evidence="3" type="ORF">FHX41_1868</name>
</gene>
<evidence type="ECO:0000256" key="1">
    <source>
        <dbReference type="SAM" id="MobiDB-lite"/>
    </source>
</evidence>
<dbReference type="RefSeq" id="WP_185758736.1">
    <property type="nucleotide sequence ID" value="NZ_VFPO01000001.1"/>
</dbReference>
<dbReference type="Pfam" id="PF00496">
    <property type="entry name" value="SBP_bac_5"/>
    <property type="match status" value="1"/>
</dbReference>
<dbReference type="CDD" id="cd14014">
    <property type="entry name" value="STKc_PknB_like"/>
    <property type="match status" value="1"/>
</dbReference>
<reference evidence="3 4" key="1">
    <citation type="submission" date="2019-06" db="EMBL/GenBank/DDBJ databases">
        <title>Sequencing the genomes of 1000 actinobacteria strains.</title>
        <authorList>
            <person name="Klenk H.-P."/>
        </authorList>
    </citation>
    <scope>NUCLEOTIDE SEQUENCE [LARGE SCALE GENOMIC DNA]</scope>
    <source>
        <strain evidence="3 4">DSM 45043</strain>
    </source>
</reference>
<dbReference type="GO" id="GO:0004672">
    <property type="term" value="F:protein kinase activity"/>
    <property type="evidence" value="ECO:0007669"/>
    <property type="project" value="InterPro"/>
</dbReference>
<keyword evidence="4" id="KW-1185">Reference proteome</keyword>
<dbReference type="InterPro" id="IPR000914">
    <property type="entry name" value="SBP_5_dom"/>
</dbReference>
<dbReference type="PANTHER" id="PTHR30290">
    <property type="entry name" value="PERIPLASMIC BINDING COMPONENT OF ABC TRANSPORTER"/>
    <property type="match status" value="1"/>
</dbReference>
<dbReference type="PANTHER" id="PTHR30290:SF83">
    <property type="entry name" value="ABC TRANSPORTER SUBSTRATE-BINDING PROTEIN"/>
    <property type="match status" value="1"/>
</dbReference>
<evidence type="ECO:0000313" key="3">
    <source>
        <dbReference type="EMBL" id="TQM68230.1"/>
    </source>
</evidence>
<dbReference type="SUPFAM" id="SSF56112">
    <property type="entry name" value="Protein kinase-like (PK-like)"/>
    <property type="match status" value="1"/>
</dbReference>
<dbReference type="AlphaFoldDB" id="A0A543ICG0"/>
<dbReference type="InterPro" id="IPR000719">
    <property type="entry name" value="Prot_kinase_dom"/>
</dbReference>
<evidence type="ECO:0000259" key="2">
    <source>
        <dbReference type="PROSITE" id="PS50011"/>
    </source>
</evidence>